<feature type="binding site" evidence="5">
    <location>
        <position position="307"/>
    </location>
    <ligand>
        <name>substrate</name>
    </ligand>
</feature>
<dbReference type="GO" id="GO:0004733">
    <property type="term" value="F:pyridoxamine phosphate oxidase activity"/>
    <property type="evidence" value="ECO:0007669"/>
    <property type="project" value="UniProtKB-UniRule"/>
</dbReference>
<evidence type="ECO:0000259" key="6">
    <source>
        <dbReference type="Pfam" id="PF01243"/>
    </source>
</evidence>
<evidence type="ECO:0000313" key="10">
    <source>
        <dbReference type="Proteomes" id="UP000566711"/>
    </source>
</evidence>
<feature type="binding site" evidence="5">
    <location>
        <position position="374"/>
    </location>
    <ligand>
        <name>FMN</name>
        <dbReference type="ChEBI" id="CHEBI:58210"/>
    </ligand>
</feature>
<feature type="binding site" evidence="5">
    <location>
        <begin position="320"/>
        <end position="321"/>
    </location>
    <ligand>
        <name>FMN</name>
        <dbReference type="ChEBI" id="CHEBI:58210"/>
    </ligand>
</feature>
<dbReference type="RefSeq" id="WP_182219131.1">
    <property type="nucleotide sequence ID" value="NZ_JACEZS010000013.1"/>
</dbReference>
<feature type="binding site" evidence="5">
    <location>
        <position position="311"/>
    </location>
    <ligand>
        <name>substrate</name>
    </ligand>
</feature>
<accession>A0A7W2EJ74</accession>
<feature type="binding site" evidence="5">
    <location>
        <position position="285"/>
    </location>
    <ligand>
        <name>FMN</name>
        <dbReference type="ChEBI" id="CHEBI:58210"/>
    </ligand>
</feature>
<evidence type="ECO:0000259" key="7">
    <source>
        <dbReference type="Pfam" id="PF01814"/>
    </source>
</evidence>
<evidence type="ECO:0000256" key="5">
    <source>
        <dbReference type="HAMAP-Rule" id="MF_01629"/>
    </source>
</evidence>
<dbReference type="Proteomes" id="UP000566711">
    <property type="component" value="Unassembled WGS sequence"/>
</dbReference>
<keyword evidence="2 5" id="KW-0285">Flavoprotein</keyword>
<dbReference type="CDD" id="cd12108">
    <property type="entry name" value="Hr-like"/>
    <property type="match status" value="1"/>
</dbReference>
<dbReference type="EC" id="1.4.3.5" evidence="5"/>
<evidence type="ECO:0000256" key="3">
    <source>
        <dbReference type="ARBA" id="ARBA00022643"/>
    </source>
</evidence>
<feature type="binding site" evidence="5">
    <location>
        <position position="263"/>
    </location>
    <ligand>
        <name>FMN</name>
        <dbReference type="ChEBI" id="CHEBI:58210"/>
    </ligand>
</feature>
<organism evidence="9 10">
    <name type="scientific">Rugamonas fusca</name>
    <dbReference type="NCBI Taxonomy" id="2758568"/>
    <lineage>
        <taxon>Bacteria</taxon>
        <taxon>Pseudomonadati</taxon>
        <taxon>Pseudomonadota</taxon>
        <taxon>Betaproteobacteria</taxon>
        <taxon>Burkholderiales</taxon>
        <taxon>Oxalobacteraceae</taxon>
        <taxon>Telluria group</taxon>
        <taxon>Rugamonas</taxon>
    </lineage>
</organism>
<dbReference type="NCBIfam" id="TIGR00558">
    <property type="entry name" value="pdxH"/>
    <property type="match status" value="1"/>
</dbReference>
<dbReference type="Gene3D" id="1.20.120.520">
    <property type="entry name" value="nmb1532 protein domain like"/>
    <property type="match status" value="1"/>
</dbReference>
<comment type="pathway">
    <text evidence="5">Cofactor metabolism; pyridoxal 5'-phosphate salvage; pyridoxal 5'-phosphate from pyridoxine 5'-phosphate: step 1/1.</text>
</comment>
<feature type="binding site" evidence="5">
    <location>
        <position position="364"/>
    </location>
    <ligand>
        <name>FMN</name>
        <dbReference type="ChEBI" id="CHEBI:58210"/>
    </ligand>
</feature>
<evidence type="ECO:0000256" key="4">
    <source>
        <dbReference type="ARBA" id="ARBA00023002"/>
    </source>
</evidence>
<dbReference type="Gene3D" id="2.30.110.10">
    <property type="entry name" value="Electron Transport, Fmn-binding Protein, Chain A"/>
    <property type="match status" value="1"/>
</dbReference>
<dbReference type="InterPro" id="IPR011576">
    <property type="entry name" value="Pyridox_Oxase_N"/>
</dbReference>
<dbReference type="PANTHER" id="PTHR10851">
    <property type="entry name" value="PYRIDOXINE-5-PHOSPHATE OXIDASE"/>
    <property type="match status" value="1"/>
</dbReference>
<keyword evidence="4 5" id="KW-0560">Oxidoreductase</keyword>
<evidence type="ECO:0000256" key="2">
    <source>
        <dbReference type="ARBA" id="ARBA00022630"/>
    </source>
</evidence>
<keyword evidence="5" id="KW-0664">Pyridoxine biosynthesis</keyword>
<evidence type="ECO:0000256" key="1">
    <source>
        <dbReference type="ARBA" id="ARBA00007301"/>
    </source>
</evidence>
<feature type="binding site" evidence="5">
    <location>
        <begin position="256"/>
        <end position="257"/>
    </location>
    <ligand>
        <name>FMN</name>
        <dbReference type="ChEBI" id="CHEBI:58210"/>
    </ligand>
</feature>
<dbReference type="Pfam" id="PF01814">
    <property type="entry name" value="Hemerythrin"/>
    <property type="match status" value="1"/>
</dbReference>
<dbReference type="EMBL" id="JACEZS010000013">
    <property type="protein sequence ID" value="MBA5606908.1"/>
    <property type="molecule type" value="Genomic_DNA"/>
</dbReference>
<comment type="similarity">
    <text evidence="1 5">Belongs to the pyridoxamine 5'-phosphate oxidase family.</text>
</comment>
<feature type="domain" description="Hemerythrin-like" evidence="7">
    <location>
        <begin position="15"/>
        <end position="154"/>
    </location>
</feature>
<comment type="caution">
    <text evidence="9">The sequence shown here is derived from an EMBL/GenBank/DDBJ whole genome shotgun (WGS) entry which is preliminary data.</text>
</comment>
<dbReference type="SUPFAM" id="SSF50475">
    <property type="entry name" value="FMN-binding split barrel"/>
    <property type="match status" value="1"/>
</dbReference>
<gene>
    <name evidence="5 9" type="primary">pdxH</name>
    <name evidence="9" type="ORF">H3H36_16245</name>
</gene>
<dbReference type="AlphaFoldDB" id="A0A7W2EJ74"/>
<dbReference type="HAMAP" id="MF_01629">
    <property type="entry name" value="PdxH"/>
    <property type="match status" value="1"/>
</dbReference>
<sequence>MSISLIDTAPDFNQPIAVLKHCHDRIRKQLQTLQNLLGHLPQHGADTAAQKAAEAVLKYFDNAAPLHHGDEEQDLMPMLQATARGADAALLAAVVPGILADHARMDAEWTILKSQLDKIANGSSTALSVEDVNRFSEAYAAHMLTEETQIAPMAKRLFTDEQMELLGQAMQRRRGIVPTSAQTLADLRLDYGLASLSEEDVLANPIAQFAKWFDEALNAQVNEPNAMSVSTVDAEGKPTSRIVLIKQYDERGFTWYTNYDSQKGQQLAANPHAALLFFWSEVERQVRIEGRVEKTSAEESDKYFYSRPVKSQLAALASQQSAPIASRAQMEENYEAVAQAQGEQPKRPDHWGGYRLVPERIEFWQGRRSRFHDRIVYVRQPDGTWLKQRLQP</sequence>
<keyword evidence="10" id="KW-1185">Reference proteome</keyword>
<evidence type="ECO:0000259" key="8">
    <source>
        <dbReference type="Pfam" id="PF10590"/>
    </source>
</evidence>
<comment type="function">
    <text evidence="5">Catalyzes the oxidation of either pyridoxine 5'-phosphate (PNP) or pyridoxamine 5'-phosphate (PMP) into pyridoxal 5'-phosphate (PLP).</text>
</comment>
<feature type="domain" description="Pyridoxine 5'-phosphate oxidase dimerisation C-terminal" evidence="8">
    <location>
        <begin position="351"/>
        <end position="392"/>
    </location>
</feature>
<protein>
    <recommendedName>
        <fullName evidence="5">Pyridoxine/pyridoxamine 5'-phosphate oxidase</fullName>
        <ecNumber evidence="5">1.4.3.5</ecNumber>
    </recommendedName>
    <alternativeName>
        <fullName evidence="5">PNP/PMP oxidase</fullName>
        <shortName evidence="5">PNPOx</shortName>
    </alternativeName>
    <alternativeName>
        <fullName evidence="5">Pyridoxal 5'-phosphate synthase</fullName>
    </alternativeName>
</protein>
<comment type="caution">
    <text evidence="5">Lacks conserved residue(s) required for the propagation of feature annotation.</text>
</comment>
<keyword evidence="3 5" id="KW-0288">FMN</keyword>
<dbReference type="GO" id="GO:0010181">
    <property type="term" value="F:FMN binding"/>
    <property type="evidence" value="ECO:0007669"/>
    <property type="project" value="UniProtKB-UniRule"/>
</dbReference>
<comment type="subunit">
    <text evidence="5">Homodimer.</text>
</comment>
<feature type="binding site" evidence="5">
    <location>
        <begin position="370"/>
        <end position="372"/>
    </location>
    <ligand>
        <name>substrate</name>
    </ligand>
</feature>
<comment type="cofactor">
    <cofactor evidence="5">
        <name>FMN</name>
        <dbReference type="ChEBI" id="CHEBI:58210"/>
    </cofactor>
    <text evidence="5">Binds 1 FMN per subunit.</text>
</comment>
<reference evidence="9 10" key="1">
    <citation type="submission" date="2020-07" db="EMBL/GenBank/DDBJ databases">
        <title>Novel species isolated from subtropical streams in China.</title>
        <authorList>
            <person name="Lu H."/>
        </authorList>
    </citation>
    <scope>NUCLEOTIDE SEQUENCE [LARGE SCALE GENOMIC DNA]</scope>
    <source>
        <strain evidence="9 10">FT3S</strain>
    </source>
</reference>
<feature type="binding site" evidence="5">
    <location>
        <begin position="241"/>
        <end position="246"/>
    </location>
    <ligand>
        <name>FMN</name>
        <dbReference type="ChEBI" id="CHEBI:58210"/>
    </ligand>
</feature>
<proteinExistence type="inferred from homology"/>
<dbReference type="InterPro" id="IPR012349">
    <property type="entry name" value="Split_barrel_FMN-bd"/>
</dbReference>
<dbReference type="InterPro" id="IPR012312">
    <property type="entry name" value="Hemerythrin-like"/>
</dbReference>
<feature type="binding site" evidence="5">
    <location>
        <position position="303"/>
    </location>
    <ligand>
        <name>substrate</name>
    </ligand>
</feature>
<feature type="domain" description="Pyridoxamine 5'-phosphate oxidase N-terminal" evidence="6">
    <location>
        <begin position="213"/>
        <end position="338"/>
    </location>
</feature>
<dbReference type="UniPathway" id="UPA01068">
    <property type="reaction ID" value="UER00304"/>
</dbReference>
<dbReference type="InterPro" id="IPR000659">
    <property type="entry name" value="Pyridox_Oxase"/>
</dbReference>
<dbReference type="GO" id="GO:0008615">
    <property type="term" value="P:pyridoxine biosynthetic process"/>
    <property type="evidence" value="ECO:0007669"/>
    <property type="project" value="UniProtKB-UniRule"/>
</dbReference>
<dbReference type="PANTHER" id="PTHR10851:SF0">
    <property type="entry name" value="PYRIDOXINE-5'-PHOSPHATE OXIDASE"/>
    <property type="match status" value="1"/>
</dbReference>
<dbReference type="Pfam" id="PF01243">
    <property type="entry name" value="PNPOx_N"/>
    <property type="match status" value="1"/>
</dbReference>
<feature type="binding site" evidence="5">
    <location>
        <position position="246"/>
    </location>
    <ligand>
        <name>substrate</name>
    </ligand>
</feature>
<name>A0A7W2EJ74_9BURK</name>
<evidence type="ECO:0000313" key="9">
    <source>
        <dbReference type="EMBL" id="MBA5606908.1"/>
    </source>
</evidence>
<dbReference type="Pfam" id="PF10590">
    <property type="entry name" value="PNP_phzG_C"/>
    <property type="match status" value="1"/>
</dbReference>
<comment type="catalytic activity">
    <reaction evidence="5">
        <text>pyridoxine 5'-phosphate + O2 = pyridoxal 5'-phosphate + H2O2</text>
        <dbReference type="Rhea" id="RHEA:15149"/>
        <dbReference type="ChEBI" id="CHEBI:15379"/>
        <dbReference type="ChEBI" id="CHEBI:16240"/>
        <dbReference type="ChEBI" id="CHEBI:58589"/>
        <dbReference type="ChEBI" id="CHEBI:597326"/>
        <dbReference type="EC" id="1.4.3.5"/>
    </reaction>
</comment>
<dbReference type="NCBIfam" id="NF004231">
    <property type="entry name" value="PRK05679.1"/>
    <property type="match status" value="1"/>
</dbReference>
<comment type="catalytic activity">
    <reaction evidence="5">
        <text>pyridoxamine 5'-phosphate + O2 + H2O = pyridoxal 5'-phosphate + H2O2 + NH4(+)</text>
        <dbReference type="Rhea" id="RHEA:15817"/>
        <dbReference type="ChEBI" id="CHEBI:15377"/>
        <dbReference type="ChEBI" id="CHEBI:15379"/>
        <dbReference type="ChEBI" id="CHEBI:16240"/>
        <dbReference type="ChEBI" id="CHEBI:28938"/>
        <dbReference type="ChEBI" id="CHEBI:58451"/>
        <dbReference type="ChEBI" id="CHEBI:597326"/>
        <dbReference type="EC" id="1.4.3.5"/>
    </reaction>
</comment>
<dbReference type="InterPro" id="IPR019576">
    <property type="entry name" value="Pyridoxamine_oxidase_dimer_C"/>
</dbReference>
<comment type="pathway">
    <text evidence="5">Cofactor metabolism; pyridoxal 5'-phosphate salvage; pyridoxal 5'-phosphate from pyridoxamine 5'-phosphate: step 1/1.</text>
</comment>